<dbReference type="InterPro" id="IPR000742">
    <property type="entry name" value="EGF"/>
</dbReference>
<dbReference type="AlphaFoldDB" id="E2S052"/>
<reference evidence="4" key="1">
    <citation type="submission" date="2010-10" db="EMBL/GenBank/DDBJ databases">
        <title>Up-regulated Genes during Ovarian Development of the Red Sea Urchin.</title>
        <authorList>
            <person name="Yamano K."/>
            <person name="Fujiwara A."/>
            <person name="Nakamura A.M."/>
            <person name="Unuma T."/>
            <person name="Ohno K."/>
            <person name="Yoshikuni M."/>
        </authorList>
    </citation>
    <scope>NUCLEOTIDE SEQUENCE</scope>
    <source>
        <tissue evidence="4">Ovary</tissue>
    </source>
</reference>
<comment type="caution">
    <text evidence="1">Lacks conserved residue(s) required for the propagation of feature annotation.</text>
</comment>
<sequence length="157" mass="16667">MDSRMASFVNVGIVVGIFLLLIGGGVDEVQSQTRVRSALLTKIHTPAPPPPFRECACSSSPCHHGGECANLRVGNGTSATIHFECDCKDAWEGEVCHTCNSVNNEILCSDLCYNRRNHICEDGGEGSVTPSLCDIGTDCDDCHARCLPVPTTSGDGL</sequence>
<feature type="disulfide bond" evidence="1">
    <location>
        <begin position="87"/>
        <end position="96"/>
    </location>
</feature>
<dbReference type="PROSITE" id="PS00022">
    <property type="entry name" value="EGF_1"/>
    <property type="match status" value="1"/>
</dbReference>
<evidence type="ECO:0000259" key="3">
    <source>
        <dbReference type="PROSITE" id="PS50026"/>
    </source>
</evidence>
<dbReference type="Gene3D" id="2.10.25.10">
    <property type="entry name" value="Laminin"/>
    <property type="match status" value="1"/>
</dbReference>
<feature type="domain" description="EGF-like" evidence="3">
    <location>
        <begin position="56"/>
        <end position="97"/>
    </location>
</feature>
<dbReference type="PROSITE" id="PS50026">
    <property type="entry name" value="EGF_3"/>
    <property type="match status" value="1"/>
</dbReference>
<proteinExistence type="evidence at transcript level"/>
<keyword evidence="2" id="KW-0472">Membrane</keyword>
<evidence type="ECO:0000313" key="4">
    <source>
        <dbReference type="EMBL" id="BAJ23055.1"/>
    </source>
</evidence>
<dbReference type="EMBL" id="AB594710">
    <property type="protein sequence ID" value="BAJ23055.1"/>
    <property type="molecule type" value="mRNA"/>
</dbReference>
<accession>E2S052</accession>
<keyword evidence="2" id="KW-1133">Transmembrane helix</keyword>
<keyword evidence="1" id="KW-1015">Disulfide bond</keyword>
<organism evidence="4">
    <name type="scientific">Pseudocentrotus depressus</name>
    <name type="common">Sea urchin</name>
    <dbReference type="NCBI Taxonomy" id="7678"/>
    <lineage>
        <taxon>Eukaryota</taxon>
        <taxon>Metazoa</taxon>
        <taxon>Echinodermata</taxon>
        <taxon>Eleutherozoa</taxon>
        <taxon>Echinozoa</taxon>
        <taxon>Echinoidea</taxon>
        <taxon>Euechinoidea</taxon>
        <taxon>Echinacea</taxon>
        <taxon>Camarodonta</taxon>
        <taxon>Echinidea</taxon>
        <taxon>Echinidae</taxon>
        <taxon>Pseudocentrotus</taxon>
    </lineage>
</organism>
<evidence type="ECO:0000256" key="2">
    <source>
        <dbReference type="SAM" id="Phobius"/>
    </source>
</evidence>
<keyword evidence="1" id="KW-0245">EGF-like domain</keyword>
<evidence type="ECO:0000256" key="1">
    <source>
        <dbReference type="PROSITE-ProRule" id="PRU00076"/>
    </source>
</evidence>
<name>E2S052_PSEDP</name>
<feature type="transmembrane region" description="Helical" evidence="2">
    <location>
        <begin position="6"/>
        <end position="26"/>
    </location>
</feature>
<keyword evidence="2" id="KW-0812">Transmembrane</keyword>
<protein>
    <recommendedName>
        <fullName evidence="3">EGF-like domain-containing protein</fullName>
    </recommendedName>
</protein>